<dbReference type="SUPFAM" id="SSF52172">
    <property type="entry name" value="CheY-like"/>
    <property type="match status" value="1"/>
</dbReference>
<keyword evidence="3 8" id="KW-0238">DNA-binding</keyword>
<evidence type="ECO:0000256" key="3">
    <source>
        <dbReference type="ARBA" id="ARBA00023125"/>
    </source>
</evidence>
<gene>
    <name evidence="8" type="ORF">Apa02nite_093220</name>
</gene>
<name>A0ABQ4BRB0_9ACTN</name>
<dbReference type="InterPro" id="IPR058245">
    <property type="entry name" value="NreC/VraR/RcsB-like_REC"/>
</dbReference>
<dbReference type="GO" id="GO:0003677">
    <property type="term" value="F:DNA binding"/>
    <property type="evidence" value="ECO:0007669"/>
    <property type="project" value="UniProtKB-KW"/>
</dbReference>
<protein>
    <submittedName>
        <fullName evidence="8">DNA-binding response regulator</fullName>
    </submittedName>
</protein>
<dbReference type="InterPro" id="IPR039420">
    <property type="entry name" value="WalR-like"/>
</dbReference>
<reference evidence="8 9" key="1">
    <citation type="submission" date="2021-01" db="EMBL/GenBank/DDBJ databases">
        <title>Whole genome shotgun sequence of Actinoplanes palleronii NBRC 14916.</title>
        <authorList>
            <person name="Komaki H."/>
            <person name="Tamura T."/>
        </authorList>
    </citation>
    <scope>NUCLEOTIDE SEQUENCE [LARGE SCALE GENOMIC DNA]</scope>
    <source>
        <strain evidence="8 9">NBRC 14916</strain>
    </source>
</reference>
<evidence type="ECO:0000313" key="9">
    <source>
        <dbReference type="Proteomes" id="UP000624709"/>
    </source>
</evidence>
<sequence length="227" mass="23816">MSGGEPVRVFLVDDQELVRAGFEMILRATPGLLVTGSAGDAHTAITRLREPGTRADVVLMDIRMPGLDGVAATRQVLALPDPPRVVMLTTFDADHLLVAALRAGAAGYLLKDAGPAELVAAIRAAAAGDAPVSPRLVRRLIDSFLAAPPPEPVPRPALPAGLDRLTAREREILAAVGLGLTNTEIAARLGVAESTVKTHLGSVLRKLALRDRVQAVIVAQTMHRPAP</sequence>
<dbReference type="InterPro" id="IPR016032">
    <property type="entry name" value="Sig_transdc_resp-reg_C-effctor"/>
</dbReference>
<evidence type="ECO:0000259" key="6">
    <source>
        <dbReference type="PROSITE" id="PS50043"/>
    </source>
</evidence>
<dbReference type="PANTHER" id="PTHR43214">
    <property type="entry name" value="TWO-COMPONENT RESPONSE REGULATOR"/>
    <property type="match status" value="1"/>
</dbReference>
<dbReference type="SMART" id="SM00421">
    <property type="entry name" value="HTH_LUXR"/>
    <property type="match status" value="1"/>
</dbReference>
<comment type="caution">
    <text evidence="8">The sequence shown here is derived from an EMBL/GenBank/DDBJ whole genome shotgun (WGS) entry which is preliminary data.</text>
</comment>
<dbReference type="InterPro" id="IPR001789">
    <property type="entry name" value="Sig_transdc_resp-reg_receiver"/>
</dbReference>
<dbReference type="RefSeq" id="WP_275412911.1">
    <property type="nucleotide sequence ID" value="NZ_BAAATY010000059.1"/>
</dbReference>
<dbReference type="PRINTS" id="PR00038">
    <property type="entry name" value="HTHLUXR"/>
</dbReference>
<feature type="modified residue" description="4-aspartylphosphate" evidence="5">
    <location>
        <position position="61"/>
    </location>
</feature>
<dbReference type="PANTHER" id="PTHR43214:SF24">
    <property type="entry name" value="TRANSCRIPTIONAL REGULATORY PROTEIN NARL-RELATED"/>
    <property type="match status" value="1"/>
</dbReference>
<dbReference type="PROSITE" id="PS00622">
    <property type="entry name" value="HTH_LUXR_1"/>
    <property type="match status" value="1"/>
</dbReference>
<evidence type="ECO:0000259" key="7">
    <source>
        <dbReference type="PROSITE" id="PS50110"/>
    </source>
</evidence>
<feature type="domain" description="HTH luxR-type" evidence="6">
    <location>
        <begin position="158"/>
        <end position="223"/>
    </location>
</feature>
<dbReference type="PROSITE" id="PS50043">
    <property type="entry name" value="HTH_LUXR_2"/>
    <property type="match status" value="1"/>
</dbReference>
<evidence type="ECO:0000256" key="4">
    <source>
        <dbReference type="ARBA" id="ARBA00023163"/>
    </source>
</evidence>
<dbReference type="CDD" id="cd06170">
    <property type="entry name" value="LuxR_C_like"/>
    <property type="match status" value="1"/>
</dbReference>
<evidence type="ECO:0000256" key="1">
    <source>
        <dbReference type="ARBA" id="ARBA00022553"/>
    </source>
</evidence>
<evidence type="ECO:0000313" key="8">
    <source>
        <dbReference type="EMBL" id="GIE73214.1"/>
    </source>
</evidence>
<dbReference type="SMART" id="SM00448">
    <property type="entry name" value="REC"/>
    <property type="match status" value="1"/>
</dbReference>
<organism evidence="8 9">
    <name type="scientific">Actinoplanes palleronii</name>
    <dbReference type="NCBI Taxonomy" id="113570"/>
    <lineage>
        <taxon>Bacteria</taxon>
        <taxon>Bacillati</taxon>
        <taxon>Actinomycetota</taxon>
        <taxon>Actinomycetes</taxon>
        <taxon>Micromonosporales</taxon>
        <taxon>Micromonosporaceae</taxon>
        <taxon>Actinoplanes</taxon>
    </lineage>
</organism>
<dbReference type="Pfam" id="PF00072">
    <property type="entry name" value="Response_reg"/>
    <property type="match status" value="1"/>
</dbReference>
<dbReference type="InterPro" id="IPR000792">
    <property type="entry name" value="Tscrpt_reg_LuxR_C"/>
</dbReference>
<evidence type="ECO:0000256" key="5">
    <source>
        <dbReference type="PROSITE-ProRule" id="PRU00169"/>
    </source>
</evidence>
<dbReference type="CDD" id="cd17535">
    <property type="entry name" value="REC_NarL-like"/>
    <property type="match status" value="1"/>
</dbReference>
<keyword evidence="4" id="KW-0804">Transcription</keyword>
<evidence type="ECO:0000256" key="2">
    <source>
        <dbReference type="ARBA" id="ARBA00023015"/>
    </source>
</evidence>
<dbReference type="PROSITE" id="PS50110">
    <property type="entry name" value="RESPONSE_REGULATORY"/>
    <property type="match status" value="1"/>
</dbReference>
<dbReference type="InterPro" id="IPR011006">
    <property type="entry name" value="CheY-like_superfamily"/>
</dbReference>
<keyword evidence="1 5" id="KW-0597">Phosphoprotein</keyword>
<dbReference type="SUPFAM" id="SSF46894">
    <property type="entry name" value="C-terminal effector domain of the bipartite response regulators"/>
    <property type="match status" value="1"/>
</dbReference>
<dbReference type="EMBL" id="BOMS01000166">
    <property type="protein sequence ID" value="GIE73214.1"/>
    <property type="molecule type" value="Genomic_DNA"/>
</dbReference>
<keyword evidence="9" id="KW-1185">Reference proteome</keyword>
<keyword evidence="2" id="KW-0805">Transcription regulation</keyword>
<dbReference type="Gene3D" id="3.40.50.2300">
    <property type="match status" value="1"/>
</dbReference>
<accession>A0ABQ4BRB0</accession>
<feature type="domain" description="Response regulatory" evidence="7">
    <location>
        <begin position="8"/>
        <end position="126"/>
    </location>
</feature>
<proteinExistence type="predicted"/>
<dbReference type="Pfam" id="PF00196">
    <property type="entry name" value="GerE"/>
    <property type="match status" value="1"/>
</dbReference>
<dbReference type="Proteomes" id="UP000624709">
    <property type="component" value="Unassembled WGS sequence"/>
</dbReference>